<dbReference type="AlphaFoldDB" id="A0A1I6BBB0"/>
<reference evidence="7" key="2">
    <citation type="submission" date="2023-07" db="EMBL/GenBank/DDBJ databases">
        <authorList>
            <person name="de Witt J."/>
        </authorList>
    </citation>
    <scope>NUCLEOTIDE SEQUENCE [LARGE SCALE GENOMIC DNA]</scope>
    <source>
        <strain evidence="7">FZJ</strain>
    </source>
</reference>
<keyword evidence="3" id="KW-0175">Coiled coil</keyword>
<evidence type="ECO:0000313" key="6">
    <source>
        <dbReference type="Proteomes" id="UP000242815"/>
    </source>
</evidence>
<evidence type="ECO:0000256" key="3">
    <source>
        <dbReference type="SAM" id="Coils"/>
    </source>
</evidence>
<dbReference type="GO" id="GO:0005524">
    <property type="term" value="F:ATP binding"/>
    <property type="evidence" value="ECO:0007669"/>
    <property type="project" value="UniProtKB-UniRule"/>
</dbReference>
<keyword evidence="1" id="KW-0067">ATP-binding</keyword>
<keyword evidence="1 5" id="KW-0808">Transferase</keyword>
<keyword evidence="1 4" id="KW-0418">Kinase</keyword>
<organism evidence="5 6">
    <name type="scientific">Halopseudomonas formosensis</name>
    <dbReference type="NCBI Taxonomy" id="1002526"/>
    <lineage>
        <taxon>Bacteria</taxon>
        <taxon>Pseudomonadati</taxon>
        <taxon>Pseudomonadota</taxon>
        <taxon>Gammaproteobacteria</taxon>
        <taxon>Pseudomonadales</taxon>
        <taxon>Pseudomonadaceae</taxon>
        <taxon>Halopseudomonas</taxon>
    </lineage>
</organism>
<proteinExistence type="inferred from homology"/>
<evidence type="ECO:0000313" key="4">
    <source>
        <dbReference type="EMBL" id="MDX9688212.1"/>
    </source>
</evidence>
<dbReference type="UniPathway" id="UPA00958"/>
<keyword evidence="7" id="KW-1185">Reference proteome</keyword>
<dbReference type="PIRSF" id="PIRSF037318">
    <property type="entry name" value="RfaP"/>
    <property type="match status" value="1"/>
</dbReference>
<dbReference type="STRING" id="1002526.SAMN05216578_103353"/>
<dbReference type="EMBL" id="FOYD01000003">
    <property type="protein sequence ID" value="SFQ78169.1"/>
    <property type="molecule type" value="Genomic_DNA"/>
</dbReference>
<dbReference type="NCBIfam" id="NF011703">
    <property type="entry name" value="PRK15123.1"/>
    <property type="match status" value="1"/>
</dbReference>
<dbReference type="OrthoDB" id="9782725at2"/>
<comment type="pathway">
    <text evidence="1">Bacterial outer membrane biogenesis; LPS core biosynthesis.</text>
</comment>
<name>A0A1I6BBB0_9GAMM</name>
<dbReference type="SUPFAM" id="SSF56112">
    <property type="entry name" value="Protein kinase-like (PK-like)"/>
    <property type="match status" value="1"/>
</dbReference>
<gene>
    <name evidence="4" type="primary">rfaP</name>
    <name evidence="4" type="ORF">RED13_002659</name>
    <name evidence="5" type="ORF">SAMN05216578_103353</name>
</gene>
<evidence type="ECO:0000256" key="2">
    <source>
        <dbReference type="PIRSR" id="PIRSR037318-50"/>
    </source>
</evidence>
<protein>
    <recommendedName>
        <fullName evidence="1">Lipopolysaccharide core heptose(I) kinase</fullName>
        <ecNumber evidence="1">2.7.1.-</ecNumber>
    </recommendedName>
</protein>
<dbReference type="EC" id="2.7.1.-" evidence="1"/>
<sequence length="272" mass="31228">MRLVLHEPFKRLWAGRDAFAEVEQLQGEVFRELEARRTLRTEVEGRGYFVKIHRGVGWGEILKNWVTLKKPVLGADQEWDAIAALAAAGVPTMTAVAFGERGANPAARHSFIITEELAPTISLEDFTRDWRALPPPAALKHALIRRVAEMTGRMHRAGVNHRDCYICHFLLHTDTPPTADNLRLSLIDLHRAQVRPSVPRRWRDKDLAGLYFSALDIGLTRRDRLRFLKHYFQRPLRRILAEEAALLTMLERKAARLQERFERKYAKDATGA</sequence>
<dbReference type="Proteomes" id="UP000242815">
    <property type="component" value="Unassembled WGS sequence"/>
</dbReference>
<dbReference type="InterPro" id="IPR017172">
    <property type="entry name" value="Lsacc_core_hep_kinase_RfaP"/>
</dbReference>
<dbReference type="Proteomes" id="UP001281217">
    <property type="component" value="Unassembled WGS sequence"/>
</dbReference>
<keyword evidence="1" id="KW-0547">Nucleotide-binding</keyword>
<accession>A0A1I6BBB0</accession>
<dbReference type="EMBL" id="JAVRDO010000007">
    <property type="protein sequence ID" value="MDX9688212.1"/>
    <property type="molecule type" value="Genomic_DNA"/>
</dbReference>
<dbReference type="GO" id="GO:0009244">
    <property type="term" value="P:lipopolysaccharide core region biosynthetic process"/>
    <property type="evidence" value="ECO:0007669"/>
    <property type="project" value="UniProtKB-UniRule"/>
</dbReference>
<dbReference type="RefSeq" id="WP_090538368.1">
    <property type="nucleotide sequence ID" value="NZ_FOYD01000003.1"/>
</dbReference>
<reference evidence="4" key="3">
    <citation type="submission" date="2024-05" db="EMBL/GenBank/DDBJ databases">
        <authorList>
            <person name="de Witt J."/>
        </authorList>
    </citation>
    <scope>NUCLEOTIDE SEQUENCE</scope>
    <source>
        <strain evidence="4">FZJ</strain>
    </source>
</reference>
<dbReference type="GO" id="GO:0016301">
    <property type="term" value="F:kinase activity"/>
    <property type="evidence" value="ECO:0007669"/>
    <property type="project" value="UniProtKB-UniRule"/>
</dbReference>
<keyword evidence="1" id="KW-0448">Lipopolysaccharide biosynthesis</keyword>
<evidence type="ECO:0000313" key="7">
    <source>
        <dbReference type="Proteomes" id="UP001281217"/>
    </source>
</evidence>
<feature type="coiled-coil region" evidence="3">
    <location>
        <begin position="240"/>
        <end position="267"/>
    </location>
</feature>
<comment type="similarity">
    <text evidence="1">Belongs to the protein kinase superfamily. KdkA/rfaP family.</text>
</comment>
<evidence type="ECO:0000256" key="1">
    <source>
        <dbReference type="PIRNR" id="PIRNR037318"/>
    </source>
</evidence>
<feature type="active site" evidence="2">
    <location>
        <position position="163"/>
    </location>
</feature>
<dbReference type="Pfam" id="PF06293">
    <property type="entry name" value="Kdo"/>
    <property type="match status" value="1"/>
</dbReference>
<dbReference type="InterPro" id="IPR011009">
    <property type="entry name" value="Kinase-like_dom_sf"/>
</dbReference>
<reference evidence="5 6" key="1">
    <citation type="submission" date="2016-10" db="EMBL/GenBank/DDBJ databases">
        <authorList>
            <person name="de Groot N.N."/>
        </authorList>
    </citation>
    <scope>NUCLEOTIDE SEQUENCE [LARGE SCALE GENOMIC DNA]</scope>
    <source>
        <strain evidence="5 6">JCM 18415</strain>
    </source>
</reference>
<evidence type="ECO:0000313" key="5">
    <source>
        <dbReference type="EMBL" id="SFQ78169.1"/>
    </source>
</evidence>
<comment type="function">
    <text evidence="1">Kinase involved in the biosynthesis of the core oligosaccharide region of lipopolysaccharide (LPS). Catalyzes the phosphorylation of heptose I (HepI), the first heptose added to the Kdo2-lipid A module.</text>
</comment>